<proteinExistence type="predicted"/>
<sequence length="233" mass="27116">MEFTIQYYCLIVVFRQWDTNIRIFSSTGILVTISSNEYNDTRNKLILDRFCFDIIPRIQYNIECLTLNPLSIDHVLYIGNNPKLHKLILVNLQLEMGSRIFNGKSSFIHIFKHQILHLIVTINDDNTDQYISKLSTNVFITIFTMFTNLTYFHVGLKDICHYPPTSFIDFLSPTCYPSNLIHLNVGVRNLNDCLCLLDGRLCQLQTFIVEIDYICNASIIINNTGKYLKLKEK</sequence>
<dbReference type="Proteomes" id="UP000663854">
    <property type="component" value="Unassembled WGS sequence"/>
</dbReference>
<protein>
    <submittedName>
        <fullName evidence="1">Uncharacterized protein</fullName>
    </submittedName>
</protein>
<evidence type="ECO:0000313" key="1">
    <source>
        <dbReference type="EMBL" id="CAF1396191.1"/>
    </source>
</evidence>
<name>A0A815KQK1_9BILA</name>
<reference evidence="1" key="1">
    <citation type="submission" date="2021-02" db="EMBL/GenBank/DDBJ databases">
        <authorList>
            <person name="Nowell W R."/>
        </authorList>
    </citation>
    <scope>NUCLEOTIDE SEQUENCE</scope>
</reference>
<organism evidence="1 3">
    <name type="scientific">Rotaria sordida</name>
    <dbReference type="NCBI Taxonomy" id="392033"/>
    <lineage>
        <taxon>Eukaryota</taxon>
        <taxon>Metazoa</taxon>
        <taxon>Spiralia</taxon>
        <taxon>Gnathifera</taxon>
        <taxon>Rotifera</taxon>
        <taxon>Eurotatoria</taxon>
        <taxon>Bdelloidea</taxon>
        <taxon>Philodinida</taxon>
        <taxon>Philodinidae</taxon>
        <taxon>Rotaria</taxon>
    </lineage>
</organism>
<dbReference type="Proteomes" id="UP000663870">
    <property type="component" value="Unassembled WGS sequence"/>
</dbReference>
<dbReference type="EMBL" id="CAJNOH010005361">
    <property type="protein sequence ID" value="CAF1396191.1"/>
    <property type="molecule type" value="Genomic_DNA"/>
</dbReference>
<dbReference type="EMBL" id="CAJNOL010006851">
    <property type="protein sequence ID" value="CAF1622527.1"/>
    <property type="molecule type" value="Genomic_DNA"/>
</dbReference>
<accession>A0A815KQK1</accession>
<evidence type="ECO:0000313" key="4">
    <source>
        <dbReference type="Proteomes" id="UP000663870"/>
    </source>
</evidence>
<dbReference type="AlphaFoldDB" id="A0A815KQK1"/>
<gene>
    <name evidence="2" type="ORF">JXQ802_LOCUS50768</name>
    <name evidence="1" type="ORF">PYM288_LOCUS34585</name>
</gene>
<evidence type="ECO:0000313" key="2">
    <source>
        <dbReference type="EMBL" id="CAF1622527.1"/>
    </source>
</evidence>
<evidence type="ECO:0000313" key="3">
    <source>
        <dbReference type="Proteomes" id="UP000663854"/>
    </source>
</evidence>
<keyword evidence="4" id="KW-1185">Reference proteome</keyword>
<comment type="caution">
    <text evidence="1">The sequence shown here is derived from an EMBL/GenBank/DDBJ whole genome shotgun (WGS) entry which is preliminary data.</text>
</comment>